<evidence type="ECO:0000256" key="4">
    <source>
        <dbReference type="ARBA" id="ARBA00022842"/>
    </source>
</evidence>
<dbReference type="AlphaFoldDB" id="A0A1I5I706"/>
<reference evidence="9 10" key="1">
    <citation type="submission" date="2016-10" db="EMBL/GenBank/DDBJ databases">
        <authorList>
            <person name="de Groot N.N."/>
        </authorList>
    </citation>
    <scope>NUCLEOTIDE SEQUENCE [LARGE SCALE GENOMIC DNA]</scope>
    <source>
        <strain evidence="9 10">DSM 1283</strain>
    </source>
</reference>
<keyword evidence="10" id="KW-1185">Reference proteome</keyword>
<evidence type="ECO:0000256" key="6">
    <source>
        <dbReference type="PIRSR" id="PIRSR000915-1"/>
    </source>
</evidence>
<sequence>MQNKKAVSDIKLFVLDMDGTFYLGNRIYEGSLDFLNKVKETGREFIFFTNNSSKAPKDYIEKLKKMNCYIEKKDILTSGDVTIEYLKSYYNGASVYLLGTKELEKSFKEAGISLVTTKPDIVVVGFDMTITYEKLEKACTYIRNGAKFIATHMDINCPTEEGFIPDCGAICAAIELSTGVKPEFMGKPTEKTVAMITKLTGYQAEEIAFVGDRLYTDVATGVNNGSTGILVLTGETKLEDVDKSEIKPDFIFNSIKDIGDSL</sequence>
<comment type="function">
    <text evidence="5">Catalyzes the dephosphorylation of 2-6 carbon acid sugars in vitro.</text>
</comment>
<dbReference type="Gene3D" id="3.40.50.1000">
    <property type="entry name" value="HAD superfamily/HAD-like"/>
    <property type="match status" value="2"/>
</dbReference>
<feature type="binding site" evidence="8">
    <location>
        <position position="16"/>
    </location>
    <ligand>
        <name>Mg(2+)</name>
        <dbReference type="ChEBI" id="CHEBI:18420"/>
    </ligand>
</feature>
<name>A0A1I5I706_9FIRM</name>
<evidence type="ECO:0000256" key="7">
    <source>
        <dbReference type="PIRSR" id="PIRSR000915-2"/>
    </source>
</evidence>
<dbReference type="InterPro" id="IPR006357">
    <property type="entry name" value="HAD-SF_hydro_IIA"/>
</dbReference>
<dbReference type="EC" id="3.1.3.-" evidence="5"/>
<evidence type="ECO:0000256" key="5">
    <source>
        <dbReference type="PIRNR" id="PIRNR000915"/>
    </source>
</evidence>
<dbReference type="SFLD" id="SFLDS00003">
    <property type="entry name" value="Haloacid_Dehalogenase"/>
    <property type="match status" value="1"/>
</dbReference>
<dbReference type="FunFam" id="3.40.50.1000:FF:000053">
    <property type="entry name" value="TIGR01457 family HAD hydrolase"/>
    <property type="match status" value="1"/>
</dbReference>
<dbReference type="PIRSF" id="PIRSF000915">
    <property type="entry name" value="PGP-type_phosphatase"/>
    <property type="match status" value="1"/>
</dbReference>
<dbReference type="PANTHER" id="PTHR19288">
    <property type="entry name" value="4-NITROPHENYLPHOSPHATASE-RELATED"/>
    <property type="match status" value="1"/>
</dbReference>
<keyword evidence="2 5" id="KW-0479">Metal-binding</keyword>
<comment type="similarity">
    <text evidence="1 5">Belongs to the HAD-like hydrolase superfamily. NagD family.</text>
</comment>
<feature type="binding site" evidence="8">
    <location>
        <position position="212"/>
    </location>
    <ligand>
        <name>Mg(2+)</name>
        <dbReference type="ChEBI" id="CHEBI:18420"/>
    </ligand>
</feature>
<feature type="active site" description="Proton donor" evidence="6">
    <location>
        <position position="18"/>
    </location>
</feature>
<dbReference type="SFLD" id="SFLDG01139">
    <property type="entry name" value="C2.A:_Pyridoxal_Phosphate_Phos"/>
    <property type="match status" value="1"/>
</dbReference>
<dbReference type="STRING" id="1527.SAMN04489757_14017"/>
<evidence type="ECO:0000256" key="2">
    <source>
        <dbReference type="ARBA" id="ARBA00022723"/>
    </source>
</evidence>
<dbReference type="PANTHER" id="PTHR19288:SF46">
    <property type="entry name" value="HALOACID DEHALOGENASE-LIKE HYDROLASE DOMAIN-CONTAINING PROTEIN 2"/>
    <property type="match status" value="1"/>
</dbReference>
<dbReference type="Pfam" id="PF13344">
    <property type="entry name" value="Hydrolase_6"/>
    <property type="match status" value="1"/>
</dbReference>
<keyword evidence="4 5" id="KW-0460">Magnesium</keyword>
<evidence type="ECO:0000256" key="3">
    <source>
        <dbReference type="ARBA" id="ARBA00022801"/>
    </source>
</evidence>
<dbReference type="GO" id="GO:0005737">
    <property type="term" value="C:cytoplasm"/>
    <property type="evidence" value="ECO:0007669"/>
    <property type="project" value="TreeGrafter"/>
</dbReference>
<organism evidence="9 10">
    <name type="scientific">Anaerocolumna aminovalerica</name>
    <dbReference type="NCBI Taxonomy" id="1527"/>
    <lineage>
        <taxon>Bacteria</taxon>
        <taxon>Bacillati</taxon>
        <taxon>Bacillota</taxon>
        <taxon>Clostridia</taxon>
        <taxon>Lachnospirales</taxon>
        <taxon>Lachnospiraceae</taxon>
        <taxon>Anaerocolumna</taxon>
    </lineage>
</organism>
<evidence type="ECO:0000313" key="9">
    <source>
        <dbReference type="EMBL" id="SFO56385.1"/>
    </source>
</evidence>
<dbReference type="SUPFAM" id="SSF56784">
    <property type="entry name" value="HAD-like"/>
    <property type="match status" value="1"/>
</dbReference>
<evidence type="ECO:0000313" key="10">
    <source>
        <dbReference type="Proteomes" id="UP000198806"/>
    </source>
</evidence>
<dbReference type="GO" id="GO:0016791">
    <property type="term" value="F:phosphatase activity"/>
    <property type="evidence" value="ECO:0007669"/>
    <property type="project" value="TreeGrafter"/>
</dbReference>
<dbReference type="RefSeq" id="WP_091688193.1">
    <property type="nucleotide sequence ID" value="NZ_BAABFM010000009.1"/>
</dbReference>
<dbReference type="OrthoDB" id="9810449at2"/>
<keyword evidence="3 9" id="KW-0378">Hydrolase</keyword>
<evidence type="ECO:0000256" key="8">
    <source>
        <dbReference type="PIRSR" id="PIRSR000915-3"/>
    </source>
</evidence>
<evidence type="ECO:0000256" key="1">
    <source>
        <dbReference type="ARBA" id="ARBA00006696"/>
    </source>
</evidence>
<comment type="cofactor">
    <cofactor evidence="8">
        <name>Mg(2+)</name>
        <dbReference type="ChEBI" id="CHEBI:18420"/>
    </cofactor>
    <text evidence="8">Divalent metal ions. Mg(2+) is the most effective.</text>
</comment>
<dbReference type="InterPro" id="IPR036412">
    <property type="entry name" value="HAD-like_sf"/>
</dbReference>
<accession>A0A1I5I706</accession>
<dbReference type="Pfam" id="PF13242">
    <property type="entry name" value="Hydrolase_like"/>
    <property type="match status" value="1"/>
</dbReference>
<dbReference type="InterPro" id="IPR023214">
    <property type="entry name" value="HAD_sf"/>
</dbReference>
<feature type="binding site" evidence="7">
    <location>
        <position position="187"/>
    </location>
    <ligand>
        <name>substrate</name>
    </ligand>
</feature>
<dbReference type="EMBL" id="FOWD01000040">
    <property type="protein sequence ID" value="SFO56385.1"/>
    <property type="molecule type" value="Genomic_DNA"/>
</dbReference>
<feature type="active site" description="Nucleophile" evidence="6">
    <location>
        <position position="16"/>
    </location>
</feature>
<feature type="binding site" evidence="8">
    <location>
        <position position="18"/>
    </location>
    <ligand>
        <name>Mg(2+)</name>
        <dbReference type="ChEBI" id="CHEBI:18420"/>
    </ligand>
</feature>
<proteinExistence type="inferred from homology"/>
<dbReference type="NCBIfam" id="TIGR01460">
    <property type="entry name" value="HAD-SF-IIA"/>
    <property type="match status" value="1"/>
</dbReference>
<dbReference type="GO" id="GO:0046872">
    <property type="term" value="F:metal ion binding"/>
    <property type="evidence" value="ECO:0007669"/>
    <property type="project" value="UniProtKB-KW"/>
</dbReference>
<dbReference type="Proteomes" id="UP000198806">
    <property type="component" value="Unassembled WGS sequence"/>
</dbReference>
<protein>
    <recommendedName>
        <fullName evidence="5">Acid sugar phosphatase</fullName>
        <ecNumber evidence="5">3.1.3.-</ecNumber>
    </recommendedName>
</protein>
<gene>
    <name evidence="9" type="ORF">SAMN04489757_14017</name>
</gene>